<evidence type="ECO:0000256" key="9">
    <source>
        <dbReference type="ARBA" id="ARBA00023027"/>
    </source>
</evidence>
<keyword evidence="11 13" id="KW-0676">Redox-active center</keyword>
<dbReference type="PROSITE" id="PS00189">
    <property type="entry name" value="LIPOYL"/>
    <property type="match status" value="1"/>
</dbReference>
<keyword evidence="5 13" id="KW-0285">Flavoprotein</keyword>
<gene>
    <name evidence="16" type="primary">lpdA</name>
    <name evidence="16" type="ORF">JM946_28285</name>
</gene>
<dbReference type="InterPro" id="IPR004099">
    <property type="entry name" value="Pyr_nucl-diS_OxRdtase_dimer"/>
</dbReference>
<evidence type="ECO:0000256" key="5">
    <source>
        <dbReference type="ARBA" id="ARBA00022630"/>
    </source>
</evidence>
<dbReference type="SUPFAM" id="SSF51230">
    <property type="entry name" value="Single hybrid motif"/>
    <property type="match status" value="1"/>
</dbReference>
<comment type="cofactor">
    <cofactor evidence="13">
        <name>FAD</name>
        <dbReference type="ChEBI" id="CHEBI:57692"/>
    </cofactor>
    <text evidence="13">Binds 1 FAD per subunit.</text>
</comment>
<comment type="caution">
    <text evidence="16">The sequence shown here is derived from an EMBL/GenBank/DDBJ whole genome shotgun (WGS) entry which is preliminary data.</text>
</comment>
<dbReference type="PRINTS" id="PR00368">
    <property type="entry name" value="FADPNR"/>
</dbReference>
<dbReference type="CDD" id="cd06849">
    <property type="entry name" value="lipoyl_domain"/>
    <property type="match status" value="1"/>
</dbReference>
<comment type="catalytic activity">
    <reaction evidence="12 13">
        <text>N(6)-[(R)-dihydrolipoyl]-L-lysyl-[protein] + NAD(+) = N(6)-[(R)-lipoyl]-L-lysyl-[protein] + NADH + H(+)</text>
        <dbReference type="Rhea" id="RHEA:15045"/>
        <dbReference type="Rhea" id="RHEA-COMP:10474"/>
        <dbReference type="Rhea" id="RHEA-COMP:10475"/>
        <dbReference type="ChEBI" id="CHEBI:15378"/>
        <dbReference type="ChEBI" id="CHEBI:57540"/>
        <dbReference type="ChEBI" id="CHEBI:57945"/>
        <dbReference type="ChEBI" id="CHEBI:83099"/>
        <dbReference type="ChEBI" id="CHEBI:83100"/>
        <dbReference type="EC" id="1.8.1.4"/>
    </reaction>
</comment>
<dbReference type="Pfam" id="PF07992">
    <property type="entry name" value="Pyr_redox_2"/>
    <property type="match status" value="1"/>
</dbReference>
<dbReference type="InterPro" id="IPR003016">
    <property type="entry name" value="2-oxoA_DH_lipoyl-BS"/>
</dbReference>
<name>A0ABS1X5Z9_9GAMM</name>
<evidence type="ECO:0000256" key="3">
    <source>
        <dbReference type="ARBA" id="ARBA00012608"/>
    </source>
</evidence>
<feature type="compositionally biased region" description="Basic and acidic residues" evidence="14">
    <location>
        <begin position="106"/>
        <end position="121"/>
    </location>
</feature>
<dbReference type="PANTHER" id="PTHR22912:SF160">
    <property type="entry name" value="DIHYDROLIPOYL DEHYDROGENASE"/>
    <property type="match status" value="1"/>
</dbReference>
<dbReference type="PRINTS" id="PR00411">
    <property type="entry name" value="PNDRDTASEI"/>
</dbReference>
<dbReference type="Pfam" id="PF00364">
    <property type="entry name" value="Biotin_lipoyl"/>
    <property type="match status" value="1"/>
</dbReference>
<keyword evidence="9 13" id="KW-0520">NAD</keyword>
<evidence type="ECO:0000256" key="14">
    <source>
        <dbReference type="SAM" id="MobiDB-lite"/>
    </source>
</evidence>
<comment type="cofactor">
    <cofactor evidence="1">
        <name>(R)-lipoate</name>
        <dbReference type="ChEBI" id="CHEBI:83088"/>
    </cofactor>
</comment>
<dbReference type="Proteomes" id="UP000661077">
    <property type="component" value="Unassembled WGS sequence"/>
</dbReference>
<evidence type="ECO:0000256" key="1">
    <source>
        <dbReference type="ARBA" id="ARBA00001938"/>
    </source>
</evidence>
<dbReference type="EMBL" id="JAEVLS010000009">
    <property type="protein sequence ID" value="MBM0108648.1"/>
    <property type="molecule type" value="Genomic_DNA"/>
</dbReference>
<feature type="compositionally biased region" description="Low complexity" evidence="14">
    <location>
        <begin position="82"/>
        <end position="92"/>
    </location>
</feature>
<evidence type="ECO:0000256" key="4">
    <source>
        <dbReference type="ARBA" id="ARBA00016961"/>
    </source>
</evidence>
<dbReference type="NCBIfam" id="TIGR01350">
    <property type="entry name" value="lipoamide_DH"/>
    <property type="match status" value="1"/>
</dbReference>
<dbReference type="InterPro" id="IPR036188">
    <property type="entry name" value="FAD/NAD-bd_sf"/>
</dbReference>
<evidence type="ECO:0000256" key="2">
    <source>
        <dbReference type="ARBA" id="ARBA00007532"/>
    </source>
</evidence>
<organism evidence="16 17">
    <name type="scientific">Steroidobacter gossypii</name>
    <dbReference type="NCBI Taxonomy" id="2805490"/>
    <lineage>
        <taxon>Bacteria</taxon>
        <taxon>Pseudomonadati</taxon>
        <taxon>Pseudomonadota</taxon>
        <taxon>Gammaproteobacteria</taxon>
        <taxon>Steroidobacterales</taxon>
        <taxon>Steroidobacteraceae</taxon>
        <taxon>Steroidobacter</taxon>
    </lineage>
</organism>
<dbReference type="PIRSF" id="PIRSF000350">
    <property type="entry name" value="Mercury_reductase_MerA"/>
    <property type="match status" value="1"/>
</dbReference>
<dbReference type="InterPro" id="IPR006258">
    <property type="entry name" value="Lipoamide_DH"/>
</dbReference>
<feature type="region of interest" description="Disordered" evidence="14">
    <location>
        <begin position="82"/>
        <end position="129"/>
    </location>
</feature>
<evidence type="ECO:0000256" key="6">
    <source>
        <dbReference type="ARBA" id="ARBA00022823"/>
    </source>
</evidence>
<evidence type="ECO:0000256" key="8">
    <source>
        <dbReference type="ARBA" id="ARBA00023002"/>
    </source>
</evidence>
<dbReference type="InterPro" id="IPR012999">
    <property type="entry name" value="Pyr_OxRdtase_I_AS"/>
</dbReference>
<dbReference type="Gene3D" id="3.30.390.30">
    <property type="match status" value="1"/>
</dbReference>
<dbReference type="PROSITE" id="PS50968">
    <property type="entry name" value="BIOTINYL_LIPOYL"/>
    <property type="match status" value="1"/>
</dbReference>
<accession>A0ABS1X5Z9</accession>
<dbReference type="RefSeq" id="WP_203170819.1">
    <property type="nucleotide sequence ID" value="NZ_JAEVLS010000009.1"/>
</dbReference>
<comment type="miscellaneous">
    <text evidence="13">The active site is a redox-active disulfide bond.</text>
</comment>
<evidence type="ECO:0000256" key="7">
    <source>
        <dbReference type="ARBA" id="ARBA00022827"/>
    </source>
</evidence>
<dbReference type="SUPFAM" id="SSF55424">
    <property type="entry name" value="FAD/NAD-linked reductases, dimerisation (C-terminal) domain"/>
    <property type="match status" value="1"/>
</dbReference>
<keyword evidence="8 13" id="KW-0560">Oxidoreductase</keyword>
<sequence>MTQVNVPDIGDFKDVEVIDVLVKPGDSVELETPLVTLETEKATMDVPSSAAGVVKSVALKKGDRVSKGSLILEVEAAGAGASSSAPAASKETAAPKEAKAPAAAAAKDDASSADTMVREKPAIQAPAEDTSGGSYDYDMVVLGAGPGGYTAAFRAADLGMKVALVERWPQLGGVCLNVGCIPSKALLHAAKVIEEAHEMEVAGVTFGKPKIDTEKLRGWKEKVVSKLTGGLGILAKQRKVEVIRGIGKFVSPHEMSIANTDMTPQSTVLSKGENAPGEGARKISFKHCIIAAGSESVRLPGLPDDPRIIDSTGALEIDLPKRMLVIGGGIIGLEMACVYDALGTKVSVVELTDGLIPGCDRDLVRPLEKRIAKRYEKIMVKTKVTKLEALKQGIRVTFEGEQAPEPQIYDKVLVAVGRSPNGKKIGAEAAGVVVNERGFIPVDKQMRTNVSHIFAIGDIVGQPMLAHKASHEGKLAAEVAQGEKRYFDARVIPSVAYTDPEIAWVGVTETEAKAKGIPFEKGSFPWSANARSLTLGRDDGMTKVLFDPETHRVIGGGIVGPNAGDLISEIALAIEMNSDAGDLGMTIHPHPTLSETVMFSAEAFEGTLTDLYVPKKTARAK</sequence>
<evidence type="ECO:0000259" key="15">
    <source>
        <dbReference type="PROSITE" id="PS50968"/>
    </source>
</evidence>
<evidence type="ECO:0000256" key="12">
    <source>
        <dbReference type="ARBA" id="ARBA00049187"/>
    </source>
</evidence>
<dbReference type="Gene3D" id="3.50.50.60">
    <property type="entry name" value="FAD/NAD(P)-binding domain"/>
    <property type="match status" value="2"/>
</dbReference>
<keyword evidence="7 13" id="KW-0274">FAD</keyword>
<keyword evidence="10" id="KW-1015">Disulfide bond</keyword>
<evidence type="ECO:0000313" key="17">
    <source>
        <dbReference type="Proteomes" id="UP000661077"/>
    </source>
</evidence>
<evidence type="ECO:0000256" key="10">
    <source>
        <dbReference type="ARBA" id="ARBA00023157"/>
    </source>
</evidence>
<keyword evidence="17" id="KW-1185">Reference proteome</keyword>
<reference evidence="16 17" key="1">
    <citation type="journal article" date="2021" name="Int. J. Syst. Evol. Microbiol.">
        <title>Steroidobacter gossypii sp. nov., isolated from soil of cotton cropping field.</title>
        <authorList>
            <person name="Huang R."/>
            <person name="Yang S."/>
            <person name="Zhen C."/>
            <person name="Liu W."/>
        </authorList>
    </citation>
    <scope>NUCLEOTIDE SEQUENCE [LARGE SCALE GENOMIC DNA]</scope>
    <source>
        <strain evidence="16 17">S1-65</strain>
    </source>
</reference>
<evidence type="ECO:0000313" key="16">
    <source>
        <dbReference type="EMBL" id="MBM0108648.1"/>
    </source>
</evidence>
<dbReference type="Pfam" id="PF02852">
    <property type="entry name" value="Pyr_redox_dim"/>
    <property type="match status" value="1"/>
</dbReference>
<protein>
    <recommendedName>
        <fullName evidence="4 13">Dihydrolipoyl dehydrogenase</fullName>
        <ecNumber evidence="3 13">1.8.1.4</ecNumber>
    </recommendedName>
</protein>
<dbReference type="SUPFAM" id="SSF51905">
    <property type="entry name" value="FAD/NAD(P)-binding domain"/>
    <property type="match status" value="1"/>
</dbReference>
<comment type="similarity">
    <text evidence="2 13">Belongs to the class-I pyridine nucleotide-disulfide oxidoreductase family.</text>
</comment>
<proteinExistence type="inferred from homology"/>
<dbReference type="PANTHER" id="PTHR22912">
    <property type="entry name" value="DISULFIDE OXIDOREDUCTASE"/>
    <property type="match status" value="1"/>
</dbReference>
<feature type="domain" description="Lipoyl-binding" evidence="15">
    <location>
        <begin position="1"/>
        <end position="75"/>
    </location>
</feature>
<dbReference type="InterPro" id="IPR016156">
    <property type="entry name" value="FAD/NAD-linked_Rdtase_dimer_sf"/>
</dbReference>
<dbReference type="PROSITE" id="PS00076">
    <property type="entry name" value="PYRIDINE_REDOX_1"/>
    <property type="match status" value="1"/>
</dbReference>
<dbReference type="Gene3D" id="2.40.50.100">
    <property type="match status" value="1"/>
</dbReference>
<evidence type="ECO:0000256" key="13">
    <source>
        <dbReference type="RuleBase" id="RU003692"/>
    </source>
</evidence>
<evidence type="ECO:0000256" key="11">
    <source>
        <dbReference type="ARBA" id="ARBA00023284"/>
    </source>
</evidence>
<dbReference type="InterPro" id="IPR001100">
    <property type="entry name" value="Pyr_nuc-diS_OxRdtase"/>
</dbReference>
<dbReference type="InterPro" id="IPR011053">
    <property type="entry name" value="Single_hybrid_motif"/>
</dbReference>
<dbReference type="GO" id="GO:0004148">
    <property type="term" value="F:dihydrolipoyl dehydrogenase (NADH) activity"/>
    <property type="evidence" value="ECO:0007669"/>
    <property type="project" value="UniProtKB-EC"/>
</dbReference>
<dbReference type="EC" id="1.8.1.4" evidence="3 13"/>
<keyword evidence="6" id="KW-0450">Lipoyl</keyword>
<dbReference type="InterPro" id="IPR050151">
    <property type="entry name" value="Class-I_Pyr_Nuc-Dis_Oxidored"/>
</dbReference>
<dbReference type="InterPro" id="IPR023753">
    <property type="entry name" value="FAD/NAD-binding_dom"/>
</dbReference>
<dbReference type="InterPro" id="IPR000089">
    <property type="entry name" value="Biotin_lipoyl"/>
</dbReference>